<evidence type="ECO:0000256" key="3">
    <source>
        <dbReference type="SAM" id="MobiDB-lite"/>
    </source>
</evidence>
<keyword evidence="1" id="KW-1015">Disulfide bond</keyword>
<protein>
    <recommendedName>
        <fullName evidence="8">Apple domain-containing protein</fullName>
    </recommendedName>
</protein>
<feature type="domain" description="Sushi" evidence="4">
    <location>
        <begin position="334"/>
        <end position="397"/>
    </location>
</feature>
<name>A0AAD9K870_9ANNE</name>
<dbReference type="Proteomes" id="UP001208570">
    <property type="component" value="Unassembled WGS sequence"/>
</dbReference>
<gene>
    <name evidence="6" type="ORF">LSH36_45g12026</name>
</gene>
<comment type="caution">
    <text evidence="6">The sequence shown here is derived from an EMBL/GenBank/DDBJ whole genome shotgun (WGS) entry which is preliminary data.</text>
</comment>
<feature type="domain" description="Apple" evidence="5">
    <location>
        <begin position="7"/>
        <end position="83"/>
    </location>
</feature>
<feature type="region of interest" description="Disordered" evidence="3">
    <location>
        <begin position="238"/>
        <end position="265"/>
    </location>
</feature>
<evidence type="ECO:0000256" key="1">
    <source>
        <dbReference type="ARBA" id="ARBA00023157"/>
    </source>
</evidence>
<dbReference type="Pfam" id="PF00084">
    <property type="entry name" value="Sushi"/>
    <property type="match status" value="1"/>
</dbReference>
<proteinExistence type="predicted"/>
<dbReference type="AlphaFoldDB" id="A0AAD9K870"/>
<evidence type="ECO:0000256" key="2">
    <source>
        <dbReference type="PROSITE-ProRule" id="PRU00302"/>
    </source>
</evidence>
<organism evidence="6 7">
    <name type="scientific">Paralvinella palmiformis</name>
    <dbReference type="NCBI Taxonomy" id="53620"/>
    <lineage>
        <taxon>Eukaryota</taxon>
        <taxon>Metazoa</taxon>
        <taxon>Spiralia</taxon>
        <taxon>Lophotrochozoa</taxon>
        <taxon>Annelida</taxon>
        <taxon>Polychaeta</taxon>
        <taxon>Sedentaria</taxon>
        <taxon>Canalipalpata</taxon>
        <taxon>Terebellida</taxon>
        <taxon>Terebelliformia</taxon>
        <taxon>Alvinellidae</taxon>
        <taxon>Paralvinella</taxon>
    </lineage>
</organism>
<evidence type="ECO:0000259" key="5">
    <source>
        <dbReference type="PROSITE" id="PS50948"/>
    </source>
</evidence>
<dbReference type="SUPFAM" id="SSF57535">
    <property type="entry name" value="Complement control module/SCR domain"/>
    <property type="match status" value="1"/>
</dbReference>
<sequence length="403" mass="45142">MAADCVCSKNVMLYYELNTRLFSTNPRYVERISTEDECRMQCLDDRLCKYMWWSPATVCYLYNEKSTGKLQPSNGHAVLEKQCGDCEDVFERQSSRQVEMETLPPPFPNVGELHCLQIFTAHTTSQSTSQHSTSEQSTIERFTTGHLMTEDPSSEPHTSEPITTGHLTIASEDEANITLIDKVITIDRILTTNSSQLSVSTDGTIESNSGTNTRQQATKIIKDSSSIMITTTRGIWTGTNDEMGTDDSTSLSITTDRKTGSSSTYERLVTSTNPQNLIQTITTDIGLVKKNSKRTISESRGLKTLLNTPYTIAKWAQAVHEQFVYYDVFYTISVMCEIPQIYPNMVIHGNGRYYVNSVATVSCTGHGYRFLDGGTHRTLICLPQGRWHSVLENSCSSRKNLCI</sequence>
<keyword evidence="7" id="KW-1185">Reference proteome</keyword>
<dbReference type="InterPro" id="IPR035976">
    <property type="entry name" value="Sushi/SCR/CCP_sf"/>
</dbReference>
<evidence type="ECO:0000313" key="7">
    <source>
        <dbReference type="Proteomes" id="UP001208570"/>
    </source>
</evidence>
<dbReference type="PROSITE" id="PS50948">
    <property type="entry name" value="PAN"/>
    <property type="match status" value="1"/>
</dbReference>
<dbReference type="Pfam" id="PF00024">
    <property type="entry name" value="PAN_1"/>
    <property type="match status" value="1"/>
</dbReference>
<evidence type="ECO:0000313" key="6">
    <source>
        <dbReference type="EMBL" id="KAK2165823.1"/>
    </source>
</evidence>
<dbReference type="InterPro" id="IPR000436">
    <property type="entry name" value="Sushi_SCR_CCP_dom"/>
</dbReference>
<dbReference type="InterPro" id="IPR003609">
    <property type="entry name" value="Pan_app"/>
</dbReference>
<dbReference type="CDD" id="cd00033">
    <property type="entry name" value="CCP"/>
    <property type="match status" value="1"/>
</dbReference>
<dbReference type="EMBL" id="JAODUP010000045">
    <property type="protein sequence ID" value="KAK2165823.1"/>
    <property type="molecule type" value="Genomic_DNA"/>
</dbReference>
<evidence type="ECO:0000259" key="4">
    <source>
        <dbReference type="PROSITE" id="PS50923"/>
    </source>
</evidence>
<keyword evidence="2" id="KW-0768">Sushi</keyword>
<accession>A0AAD9K870</accession>
<comment type="caution">
    <text evidence="2">Lacks conserved residue(s) required for the propagation of feature annotation.</text>
</comment>
<evidence type="ECO:0008006" key="8">
    <source>
        <dbReference type="Google" id="ProtNLM"/>
    </source>
</evidence>
<dbReference type="Gene3D" id="2.10.70.10">
    <property type="entry name" value="Complement Module, domain 1"/>
    <property type="match status" value="1"/>
</dbReference>
<dbReference type="PROSITE" id="PS50923">
    <property type="entry name" value="SUSHI"/>
    <property type="match status" value="1"/>
</dbReference>
<reference evidence="6" key="1">
    <citation type="journal article" date="2023" name="Mol. Biol. Evol.">
        <title>Third-Generation Sequencing Reveals the Adaptive Role of the Epigenome in Three Deep-Sea Polychaetes.</title>
        <authorList>
            <person name="Perez M."/>
            <person name="Aroh O."/>
            <person name="Sun Y."/>
            <person name="Lan Y."/>
            <person name="Juniper S.K."/>
            <person name="Young C.R."/>
            <person name="Angers B."/>
            <person name="Qian P.Y."/>
        </authorList>
    </citation>
    <scope>NUCLEOTIDE SEQUENCE</scope>
    <source>
        <strain evidence="6">P08H-3</strain>
    </source>
</reference>